<evidence type="ECO:0000313" key="3">
    <source>
        <dbReference type="Proteomes" id="UP001172673"/>
    </source>
</evidence>
<accession>A0AA38X3L2</accession>
<feature type="compositionally biased region" description="Basic and acidic residues" evidence="1">
    <location>
        <begin position="195"/>
        <end position="205"/>
    </location>
</feature>
<feature type="region of interest" description="Disordered" evidence="1">
    <location>
        <begin position="180"/>
        <end position="205"/>
    </location>
</feature>
<reference evidence="2" key="1">
    <citation type="submission" date="2022-10" db="EMBL/GenBank/DDBJ databases">
        <title>Culturing micro-colonial fungi from biological soil crusts in the Mojave desert and describing Neophaeococcomyces mojavensis, and introducing the new genera and species Taxawa tesnikishii.</title>
        <authorList>
            <person name="Kurbessoian T."/>
            <person name="Stajich J.E."/>
        </authorList>
    </citation>
    <scope>NUCLEOTIDE SEQUENCE</scope>
    <source>
        <strain evidence="2">TK_41</strain>
    </source>
</reference>
<proteinExistence type="predicted"/>
<name>A0AA38X3L2_9EURO</name>
<dbReference type="PANTHER" id="PTHR28054">
    <property type="entry name" value="RNA POLYMERASE I-SPECIFIC TRANSCRIPTION INITIATION FACTOR RRN10"/>
    <property type="match status" value="1"/>
</dbReference>
<dbReference type="Proteomes" id="UP001172673">
    <property type="component" value="Unassembled WGS sequence"/>
</dbReference>
<dbReference type="GO" id="GO:0006360">
    <property type="term" value="P:transcription by RNA polymerase I"/>
    <property type="evidence" value="ECO:0007669"/>
    <property type="project" value="InterPro"/>
</dbReference>
<gene>
    <name evidence="2" type="ORF">H2200_009173</name>
</gene>
<protein>
    <submittedName>
        <fullName evidence="2">Uncharacterized protein</fullName>
    </submittedName>
</protein>
<evidence type="ECO:0000313" key="2">
    <source>
        <dbReference type="EMBL" id="KAJ9606212.1"/>
    </source>
</evidence>
<dbReference type="InterPro" id="IPR022793">
    <property type="entry name" value="Rrn10"/>
</dbReference>
<comment type="caution">
    <text evidence="2">The sequence shown here is derived from an EMBL/GenBank/DDBJ whole genome shotgun (WGS) entry which is preliminary data.</text>
</comment>
<sequence>MADTGERPSAEPAAAHDLEVEDQLLFRPPRQITVYDAVAGRAGLNGFLSQTQRDAENVLPIPPEEVLLGRTTIPEGLIGKAYDDSGTLSLSERLPHSDVLKAVHSYASDFYSAVTAEQGKFDFKSLDETALVAMGILLEEAIQEAMGQNGDMVFVEPEGLKNGLDETKLTKHQIKGKVKPARAAMVDSDEDYLKDEESPAKKQRH</sequence>
<dbReference type="AlphaFoldDB" id="A0AA38X3L2"/>
<keyword evidence="3" id="KW-1185">Reference proteome</keyword>
<organism evidence="2 3">
    <name type="scientific">Cladophialophora chaetospira</name>
    <dbReference type="NCBI Taxonomy" id="386627"/>
    <lineage>
        <taxon>Eukaryota</taxon>
        <taxon>Fungi</taxon>
        <taxon>Dikarya</taxon>
        <taxon>Ascomycota</taxon>
        <taxon>Pezizomycotina</taxon>
        <taxon>Eurotiomycetes</taxon>
        <taxon>Chaetothyriomycetidae</taxon>
        <taxon>Chaetothyriales</taxon>
        <taxon>Herpotrichiellaceae</taxon>
        <taxon>Cladophialophora</taxon>
    </lineage>
</organism>
<dbReference type="EMBL" id="JAPDRK010000014">
    <property type="protein sequence ID" value="KAJ9606212.1"/>
    <property type="molecule type" value="Genomic_DNA"/>
</dbReference>
<dbReference type="PANTHER" id="PTHR28054:SF1">
    <property type="entry name" value="RNA POLYMERASE I-SPECIFIC TRANSCRIPTION INITIATION FACTOR RRN10"/>
    <property type="match status" value="1"/>
</dbReference>
<evidence type="ECO:0000256" key="1">
    <source>
        <dbReference type="SAM" id="MobiDB-lite"/>
    </source>
</evidence>